<keyword evidence="2" id="KW-1185">Reference proteome</keyword>
<protein>
    <submittedName>
        <fullName evidence="1">7700_t:CDS:1</fullName>
    </submittedName>
</protein>
<dbReference type="EMBL" id="CAJVQC010018933">
    <property type="protein sequence ID" value="CAG8697236.1"/>
    <property type="molecule type" value="Genomic_DNA"/>
</dbReference>
<evidence type="ECO:0000313" key="2">
    <source>
        <dbReference type="Proteomes" id="UP000789920"/>
    </source>
</evidence>
<proteinExistence type="predicted"/>
<comment type="caution">
    <text evidence="1">The sequence shown here is derived from an EMBL/GenBank/DDBJ whole genome shotgun (WGS) entry which is preliminary data.</text>
</comment>
<accession>A0ACA9PBT9</accession>
<reference evidence="1" key="1">
    <citation type="submission" date="2021-06" db="EMBL/GenBank/DDBJ databases">
        <authorList>
            <person name="Kallberg Y."/>
            <person name="Tangrot J."/>
            <person name="Rosling A."/>
        </authorList>
    </citation>
    <scope>NUCLEOTIDE SEQUENCE</scope>
    <source>
        <strain evidence="1">MA461A</strain>
    </source>
</reference>
<sequence length="150" mass="17070">MVRIYLRPDQLEIQKTSRDETDITGEGEGLILFDLQGDIKTIGDPKGSKIGTLTFDNGIPVLQVGHWYIMGKIAELEKPIMVIKKREKDSSIYMSDSSGRRGESLIAERLEDLNIVDSHENIEHDIVQIFKKVYMFTARPIPMMMDNVSN</sequence>
<gene>
    <name evidence="1" type="ORF">RPERSI_LOCUS9844</name>
</gene>
<organism evidence="1 2">
    <name type="scientific">Racocetra persica</name>
    <dbReference type="NCBI Taxonomy" id="160502"/>
    <lineage>
        <taxon>Eukaryota</taxon>
        <taxon>Fungi</taxon>
        <taxon>Fungi incertae sedis</taxon>
        <taxon>Mucoromycota</taxon>
        <taxon>Glomeromycotina</taxon>
        <taxon>Glomeromycetes</taxon>
        <taxon>Diversisporales</taxon>
        <taxon>Gigasporaceae</taxon>
        <taxon>Racocetra</taxon>
    </lineage>
</organism>
<name>A0ACA9PBT9_9GLOM</name>
<evidence type="ECO:0000313" key="1">
    <source>
        <dbReference type="EMBL" id="CAG8697236.1"/>
    </source>
</evidence>
<dbReference type="Proteomes" id="UP000789920">
    <property type="component" value="Unassembled WGS sequence"/>
</dbReference>